<dbReference type="EMBL" id="VDMD01000008">
    <property type="protein sequence ID" value="TRM64085.1"/>
    <property type="molecule type" value="Genomic_DNA"/>
</dbReference>
<protein>
    <submittedName>
        <fullName evidence="4">Pre-RNA processing PIH1/Nop17-domain-containing protein</fullName>
    </submittedName>
</protein>
<evidence type="ECO:0000313" key="4">
    <source>
        <dbReference type="EMBL" id="TRM64085.1"/>
    </source>
</evidence>
<reference evidence="4 5" key="1">
    <citation type="journal article" date="2019" name="New Phytol.">
        <title>Comparative genomics reveals unique wood-decay strategies and fruiting body development in the Schizophyllaceae.</title>
        <authorList>
            <person name="Almasi E."/>
            <person name="Sahu N."/>
            <person name="Krizsan K."/>
            <person name="Balint B."/>
            <person name="Kovacs G.M."/>
            <person name="Kiss B."/>
            <person name="Cseklye J."/>
            <person name="Drula E."/>
            <person name="Henrissat B."/>
            <person name="Nagy I."/>
            <person name="Chovatia M."/>
            <person name="Adam C."/>
            <person name="LaButti K."/>
            <person name="Lipzen A."/>
            <person name="Riley R."/>
            <person name="Grigoriev I.V."/>
            <person name="Nagy L.G."/>
        </authorList>
    </citation>
    <scope>NUCLEOTIDE SEQUENCE [LARGE SCALE GENOMIC DNA]</scope>
    <source>
        <strain evidence="4 5">NL-1724</strain>
    </source>
</reference>
<dbReference type="GO" id="GO:0097255">
    <property type="term" value="C:R2TP complex"/>
    <property type="evidence" value="ECO:0007669"/>
    <property type="project" value="TreeGrafter"/>
</dbReference>
<feature type="domain" description="PIH1 N-terminal" evidence="3">
    <location>
        <begin position="40"/>
        <end position="155"/>
    </location>
</feature>
<proteinExistence type="inferred from homology"/>
<dbReference type="GO" id="GO:0005737">
    <property type="term" value="C:cytoplasm"/>
    <property type="evidence" value="ECO:0007669"/>
    <property type="project" value="TreeGrafter"/>
</dbReference>
<sequence length="319" mass="34328">MPVVTITPKAHFVAKTSVVSPPAAEPALLPTATTGTPFPASRKVFVNISYSERIPAPPDGIPLDHPAWHLPLIVSEPRTDKDKAGKDSTVIDAIFNNSIKTRVLTEPDFKLAVIETVFQHLESSAQFRGLILSRQISQPNIASKGKLEPRKVNVPDSAPKASSSKGEIIAPGVSPSSAGAAAPKSILKKPLIEEISSTESASASSSSKEDTPSISLKKLSYTYHRALSEDKLQNIVTIRMPEGLLTRDTLKSTTLEVEPHRIMFALPGCQTLDIVIPMNSGKAPAKDPVAMQLARAVPIDIDSVRAEWRVKDGVVRVLF</sequence>
<dbReference type="OrthoDB" id="5135119at2759"/>
<dbReference type="GO" id="GO:0006364">
    <property type="term" value="P:rRNA processing"/>
    <property type="evidence" value="ECO:0007669"/>
    <property type="project" value="TreeGrafter"/>
</dbReference>
<dbReference type="InterPro" id="IPR050734">
    <property type="entry name" value="PIH1/Kintoun_subfamily"/>
</dbReference>
<dbReference type="PANTHER" id="PTHR22997">
    <property type="entry name" value="PIH1 DOMAIN-CONTAINING PROTEIN 1"/>
    <property type="match status" value="1"/>
</dbReference>
<organism evidence="4 5">
    <name type="scientific">Schizophyllum amplum</name>
    <dbReference type="NCBI Taxonomy" id="97359"/>
    <lineage>
        <taxon>Eukaryota</taxon>
        <taxon>Fungi</taxon>
        <taxon>Dikarya</taxon>
        <taxon>Basidiomycota</taxon>
        <taxon>Agaricomycotina</taxon>
        <taxon>Agaricomycetes</taxon>
        <taxon>Agaricomycetidae</taxon>
        <taxon>Agaricales</taxon>
        <taxon>Schizophyllaceae</taxon>
        <taxon>Schizophyllum</taxon>
    </lineage>
</organism>
<name>A0A550CH04_9AGAR</name>
<comment type="similarity">
    <text evidence="1">Belongs to the PIH1 family.</text>
</comment>
<gene>
    <name evidence="4" type="ORF">BD626DRAFT_456512</name>
</gene>
<evidence type="ECO:0000313" key="5">
    <source>
        <dbReference type="Proteomes" id="UP000320762"/>
    </source>
</evidence>
<dbReference type="AlphaFoldDB" id="A0A550CH04"/>
<dbReference type="STRING" id="97359.A0A550CH04"/>
<dbReference type="GO" id="GO:1990904">
    <property type="term" value="C:ribonucleoprotein complex"/>
    <property type="evidence" value="ECO:0007669"/>
    <property type="project" value="TreeGrafter"/>
</dbReference>
<dbReference type="InterPro" id="IPR012981">
    <property type="entry name" value="PIH1_N"/>
</dbReference>
<evidence type="ECO:0000256" key="1">
    <source>
        <dbReference type="ARBA" id="ARBA00008511"/>
    </source>
</evidence>
<keyword evidence="5" id="KW-1185">Reference proteome</keyword>
<comment type="caution">
    <text evidence="4">The sequence shown here is derived from an EMBL/GenBank/DDBJ whole genome shotgun (WGS) entry which is preliminary data.</text>
</comment>
<dbReference type="PANTHER" id="PTHR22997:SF0">
    <property type="entry name" value="PIH1 DOMAIN-CONTAINING PROTEIN 1"/>
    <property type="match status" value="1"/>
</dbReference>
<evidence type="ECO:0000259" key="3">
    <source>
        <dbReference type="Pfam" id="PF08190"/>
    </source>
</evidence>
<feature type="region of interest" description="Disordered" evidence="2">
    <location>
        <begin position="142"/>
        <end position="181"/>
    </location>
</feature>
<evidence type="ECO:0000256" key="2">
    <source>
        <dbReference type="SAM" id="MobiDB-lite"/>
    </source>
</evidence>
<feature type="compositionally biased region" description="Low complexity" evidence="2">
    <location>
        <begin position="170"/>
        <end position="181"/>
    </location>
</feature>
<dbReference type="GO" id="GO:0000492">
    <property type="term" value="P:box C/D snoRNP assembly"/>
    <property type="evidence" value="ECO:0007669"/>
    <property type="project" value="TreeGrafter"/>
</dbReference>
<dbReference type="Proteomes" id="UP000320762">
    <property type="component" value="Unassembled WGS sequence"/>
</dbReference>
<dbReference type="Pfam" id="PF08190">
    <property type="entry name" value="PIH1"/>
    <property type="match status" value="1"/>
</dbReference>
<accession>A0A550CH04</accession>